<gene>
    <name evidence="1" type="ORF">ACOLOM_LOCUS12184</name>
</gene>
<evidence type="ECO:0000313" key="1">
    <source>
        <dbReference type="EMBL" id="CAG8741173.1"/>
    </source>
</evidence>
<sequence>DDYINSTQDPDLYYVDGDTHGQHGDYIVALLHYLSGDREDEKPVSIRDSSFKKRYNHLYLKCKYQERRATSGAPPATVEPSIPVPPLGATNSLNHPKRGAKK</sequence>
<proteinExistence type="predicted"/>
<keyword evidence="2" id="KW-1185">Reference proteome</keyword>
<organism evidence="1 2">
    <name type="scientific">Acaulospora colombiana</name>
    <dbReference type="NCBI Taxonomy" id="27376"/>
    <lineage>
        <taxon>Eukaryota</taxon>
        <taxon>Fungi</taxon>
        <taxon>Fungi incertae sedis</taxon>
        <taxon>Mucoromycota</taxon>
        <taxon>Glomeromycotina</taxon>
        <taxon>Glomeromycetes</taxon>
        <taxon>Diversisporales</taxon>
        <taxon>Acaulosporaceae</taxon>
        <taxon>Acaulospora</taxon>
    </lineage>
</organism>
<dbReference type="Proteomes" id="UP000789525">
    <property type="component" value="Unassembled WGS sequence"/>
</dbReference>
<comment type="caution">
    <text evidence="1">The sequence shown here is derived from an EMBL/GenBank/DDBJ whole genome shotgun (WGS) entry which is preliminary data.</text>
</comment>
<feature type="non-terminal residue" evidence="1">
    <location>
        <position position="102"/>
    </location>
</feature>
<feature type="non-terminal residue" evidence="1">
    <location>
        <position position="1"/>
    </location>
</feature>
<accession>A0ACA9Q7S7</accession>
<reference evidence="1" key="1">
    <citation type="submission" date="2021-06" db="EMBL/GenBank/DDBJ databases">
        <authorList>
            <person name="Kallberg Y."/>
            <person name="Tangrot J."/>
            <person name="Rosling A."/>
        </authorList>
    </citation>
    <scope>NUCLEOTIDE SEQUENCE</scope>
    <source>
        <strain evidence="1">CL356</strain>
    </source>
</reference>
<protein>
    <submittedName>
        <fullName evidence="1">6434_t:CDS:1</fullName>
    </submittedName>
</protein>
<name>A0ACA9Q7S7_9GLOM</name>
<dbReference type="EMBL" id="CAJVPT010047984">
    <property type="protein sequence ID" value="CAG8741173.1"/>
    <property type="molecule type" value="Genomic_DNA"/>
</dbReference>
<evidence type="ECO:0000313" key="2">
    <source>
        <dbReference type="Proteomes" id="UP000789525"/>
    </source>
</evidence>